<gene>
    <name evidence="2" type="ORF">QQF64_035402</name>
</gene>
<evidence type="ECO:0000313" key="3">
    <source>
        <dbReference type="Proteomes" id="UP001558613"/>
    </source>
</evidence>
<reference evidence="2 3" key="1">
    <citation type="submission" date="2023-09" db="EMBL/GenBank/DDBJ databases">
        <authorList>
            <person name="Wang M."/>
        </authorList>
    </citation>
    <scope>NUCLEOTIDE SEQUENCE [LARGE SCALE GENOMIC DNA]</scope>
    <source>
        <strain evidence="2">GT-2023</strain>
        <tissue evidence="2">Liver</tissue>
    </source>
</reference>
<evidence type="ECO:0000313" key="2">
    <source>
        <dbReference type="EMBL" id="KAL1275779.1"/>
    </source>
</evidence>
<organism evidence="2 3">
    <name type="scientific">Cirrhinus molitorella</name>
    <name type="common">mud carp</name>
    <dbReference type="NCBI Taxonomy" id="172907"/>
    <lineage>
        <taxon>Eukaryota</taxon>
        <taxon>Metazoa</taxon>
        <taxon>Chordata</taxon>
        <taxon>Craniata</taxon>
        <taxon>Vertebrata</taxon>
        <taxon>Euteleostomi</taxon>
        <taxon>Actinopterygii</taxon>
        <taxon>Neopterygii</taxon>
        <taxon>Teleostei</taxon>
        <taxon>Ostariophysi</taxon>
        <taxon>Cypriniformes</taxon>
        <taxon>Cyprinidae</taxon>
        <taxon>Labeoninae</taxon>
        <taxon>Labeonini</taxon>
        <taxon>Cirrhinus</taxon>
    </lineage>
</organism>
<proteinExistence type="predicted"/>
<comment type="caution">
    <text evidence="2">The sequence shown here is derived from an EMBL/GenBank/DDBJ whole genome shotgun (WGS) entry which is preliminary data.</text>
</comment>
<dbReference type="EMBL" id="JAYMGO010000004">
    <property type="protein sequence ID" value="KAL1275779.1"/>
    <property type="molecule type" value="Genomic_DNA"/>
</dbReference>
<accession>A0ABR3NFP6</accession>
<evidence type="ECO:0000256" key="1">
    <source>
        <dbReference type="SAM" id="MobiDB-lite"/>
    </source>
</evidence>
<dbReference type="Proteomes" id="UP001558613">
    <property type="component" value="Unassembled WGS sequence"/>
</dbReference>
<sequence>MKGNYQNDIKTAAVHKRKWSKSKRRTFLRANMGEKRRRVRVWSARRPQLSPDRVDSTATGNQSYVPSVAMAPRNTTQYLMDLVYAERPDVSMEAFDRDFENTVKSLRRLQLKEAERSASQLRDDVYATPRPQVRPPPRGQQVADPPRWISAVSATHPEPWDKASSLLAQEGLTPYHLPVGKKENCSDVESTWKINVNQLFGGGRTDQLSALRQEDTVQEDKETTKSTPVFLESSHRSLAGVSVRQNERDAVAEGLKTALC</sequence>
<name>A0ABR3NFP6_9TELE</name>
<keyword evidence="3" id="KW-1185">Reference proteome</keyword>
<feature type="region of interest" description="Disordered" evidence="1">
    <location>
        <begin position="117"/>
        <end position="144"/>
    </location>
</feature>
<protein>
    <submittedName>
        <fullName evidence="2">Uncharacterized protein</fullName>
    </submittedName>
</protein>